<reference evidence="2 3" key="2">
    <citation type="submission" date="2020-03" db="EMBL/GenBank/DDBJ databases">
        <title>Chryseoglobus sp. isolated from a deep-sea seamount.</title>
        <authorList>
            <person name="Zhang D.-C."/>
        </authorList>
    </citation>
    <scope>NUCLEOTIDE SEQUENCE [LARGE SCALE GENOMIC DNA]</scope>
    <source>
        <strain evidence="2 3">KN1116</strain>
    </source>
</reference>
<sequence>MATTTDPDEELRVLLQQVARRIRAERAGSGVTDSQLSVLWRLVAGSRTTPGALAEHERVSPPSINRTLNGLEASGFITREPSSEDARQVWVTITPAGHELVAETRRLRNAWFHEQLEALTATERRALEAVRPILRRLASS</sequence>
<dbReference type="PANTHER" id="PTHR39515:SF2">
    <property type="entry name" value="HTH-TYPE TRANSCRIPTIONAL REGULATOR RV0880"/>
    <property type="match status" value="1"/>
</dbReference>
<comment type="caution">
    <text evidence="2">The sequence shown here is derived from an EMBL/GenBank/DDBJ whole genome shotgun (WGS) entry which is preliminary data.</text>
</comment>
<feature type="domain" description="HTH marR-type" evidence="1">
    <location>
        <begin position="8"/>
        <end position="139"/>
    </location>
</feature>
<dbReference type="InterPro" id="IPR000835">
    <property type="entry name" value="HTH_MarR-typ"/>
</dbReference>
<organism evidence="2 3">
    <name type="scientific">Microcella pacifica</name>
    <dbReference type="NCBI Taxonomy" id="2591847"/>
    <lineage>
        <taxon>Bacteria</taxon>
        <taxon>Bacillati</taxon>
        <taxon>Actinomycetota</taxon>
        <taxon>Actinomycetes</taxon>
        <taxon>Micrococcales</taxon>
        <taxon>Microbacteriaceae</taxon>
        <taxon>Microcella</taxon>
    </lineage>
</organism>
<evidence type="ECO:0000259" key="1">
    <source>
        <dbReference type="PROSITE" id="PS50995"/>
    </source>
</evidence>
<dbReference type="OrthoDB" id="9804055at2"/>
<dbReference type="Pfam" id="PF01047">
    <property type="entry name" value="MarR"/>
    <property type="match status" value="1"/>
</dbReference>
<evidence type="ECO:0000313" key="3">
    <source>
        <dbReference type="Proteomes" id="UP000818266"/>
    </source>
</evidence>
<dbReference type="PROSITE" id="PS50995">
    <property type="entry name" value="HTH_MARR_2"/>
    <property type="match status" value="1"/>
</dbReference>
<reference evidence="2 3" key="1">
    <citation type="submission" date="2019-06" db="EMBL/GenBank/DDBJ databases">
        <authorList>
            <person name="De-Chao Zhang Q."/>
        </authorList>
    </citation>
    <scope>NUCLEOTIDE SEQUENCE [LARGE SCALE GENOMIC DNA]</scope>
    <source>
        <strain evidence="2 3">KN1116</strain>
    </source>
</reference>
<dbReference type="PANTHER" id="PTHR39515">
    <property type="entry name" value="CONSERVED PROTEIN"/>
    <property type="match status" value="1"/>
</dbReference>
<dbReference type="InterPro" id="IPR052526">
    <property type="entry name" value="HTH-type_Bedaq_tolerance"/>
</dbReference>
<dbReference type="SUPFAM" id="SSF46785">
    <property type="entry name" value="Winged helix' DNA-binding domain"/>
    <property type="match status" value="1"/>
</dbReference>
<dbReference type="GO" id="GO:0003700">
    <property type="term" value="F:DNA-binding transcription factor activity"/>
    <property type="evidence" value="ECO:0007669"/>
    <property type="project" value="InterPro"/>
</dbReference>
<protein>
    <submittedName>
        <fullName evidence="2">MarR family transcriptional regulator</fullName>
    </submittedName>
</protein>
<dbReference type="Proteomes" id="UP000818266">
    <property type="component" value="Unassembled WGS sequence"/>
</dbReference>
<dbReference type="RefSeq" id="WP_152582577.1">
    <property type="nucleotide sequence ID" value="NZ_VIKT02000016.1"/>
</dbReference>
<dbReference type="AlphaFoldDB" id="A0A9E5JWA3"/>
<proteinExistence type="predicted"/>
<accession>A0A9E5JWA3</accession>
<dbReference type="SMART" id="SM00347">
    <property type="entry name" value="HTH_MARR"/>
    <property type="match status" value="1"/>
</dbReference>
<dbReference type="Gene3D" id="1.10.10.10">
    <property type="entry name" value="Winged helix-like DNA-binding domain superfamily/Winged helix DNA-binding domain"/>
    <property type="match status" value="1"/>
</dbReference>
<dbReference type="PRINTS" id="PR00598">
    <property type="entry name" value="HTHMARR"/>
</dbReference>
<dbReference type="EMBL" id="VIKT02000016">
    <property type="protein sequence ID" value="NHF63523.1"/>
    <property type="molecule type" value="Genomic_DNA"/>
</dbReference>
<gene>
    <name evidence="2" type="ORF">FK219_009770</name>
</gene>
<dbReference type="InterPro" id="IPR036388">
    <property type="entry name" value="WH-like_DNA-bd_sf"/>
</dbReference>
<evidence type="ECO:0000313" key="2">
    <source>
        <dbReference type="EMBL" id="NHF63523.1"/>
    </source>
</evidence>
<name>A0A9E5JWA3_9MICO</name>
<keyword evidence="3" id="KW-1185">Reference proteome</keyword>
<dbReference type="InterPro" id="IPR036390">
    <property type="entry name" value="WH_DNA-bd_sf"/>
</dbReference>